<reference evidence="2" key="1">
    <citation type="journal article" date="2015" name="Nature">
        <title>Complex archaea that bridge the gap between prokaryotes and eukaryotes.</title>
        <authorList>
            <person name="Spang A."/>
            <person name="Saw J.H."/>
            <person name="Jorgensen S.L."/>
            <person name="Zaremba-Niedzwiedzka K."/>
            <person name="Martijn J."/>
            <person name="Lind A.E."/>
            <person name="van Eijk R."/>
            <person name="Schleper C."/>
            <person name="Guy L."/>
            <person name="Ettema T.J."/>
        </authorList>
    </citation>
    <scope>NUCLEOTIDE SEQUENCE</scope>
</reference>
<sequence>MIFQSLSRITTVAALTVGLASAVAAQDGEVVLQVTLAEETHSFTLSDLKSMPVSRFETTTIWTDGAQEFEGVSLEQLFETLSIDEGTITATAINDYAVEIPMTDAVEDGPIIAYHTNGEEMPRRDKGPLWVVYPYDSDIAYQTELVYSRSIWQLDRISVE</sequence>
<evidence type="ECO:0000313" key="2">
    <source>
        <dbReference type="EMBL" id="KKL16069.1"/>
    </source>
</evidence>
<comment type="caution">
    <text evidence="2">The sequence shown here is derived from an EMBL/GenBank/DDBJ whole genome shotgun (WGS) entry which is preliminary data.</text>
</comment>
<organism evidence="2">
    <name type="scientific">marine sediment metagenome</name>
    <dbReference type="NCBI Taxonomy" id="412755"/>
    <lineage>
        <taxon>unclassified sequences</taxon>
        <taxon>metagenomes</taxon>
        <taxon>ecological metagenomes</taxon>
    </lineage>
</organism>
<dbReference type="EMBL" id="LAZR01039810">
    <property type="protein sequence ID" value="KKL16069.1"/>
    <property type="molecule type" value="Genomic_DNA"/>
</dbReference>
<proteinExistence type="predicted"/>
<dbReference type="Pfam" id="PF00174">
    <property type="entry name" value="Oxidored_molyb"/>
    <property type="match status" value="1"/>
</dbReference>
<dbReference type="SUPFAM" id="SSF56524">
    <property type="entry name" value="Oxidoreductase molybdopterin-binding domain"/>
    <property type="match status" value="1"/>
</dbReference>
<evidence type="ECO:0000259" key="1">
    <source>
        <dbReference type="Pfam" id="PF00174"/>
    </source>
</evidence>
<dbReference type="AlphaFoldDB" id="A0A0F9B292"/>
<feature type="domain" description="Oxidoreductase molybdopterin-binding" evidence="1">
    <location>
        <begin position="61"/>
        <end position="134"/>
    </location>
</feature>
<dbReference type="InterPro" id="IPR036374">
    <property type="entry name" value="OxRdtase_Mopterin-bd_sf"/>
</dbReference>
<protein>
    <recommendedName>
        <fullName evidence="1">Oxidoreductase molybdopterin-binding domain-containing protein</fullName>
    </recommendedName>
</protein>
<gene>
    <name evidence="2" type="ORF">LCGC14_2499280</name>
</gene>
<name>A0A0F9B292_9ZZZZ</name>
<dbReference type="InterPro" id="IPR000572">
    <property type="entry name" value="OxRdtase_Mopterin-bd_dom"/>
</dbReference>
<accession>A0A0F9B292</accession>
<dbReference type="Gene3D" id="3.90.420.10">
    <property type="entry name" value="Oxidoreductase, molybdopterin-binding domain"/>
    <property type="match status" value="1"/>
</dbReference>